<keyword evidence="2" id="KW-0597">Phosphoprotein</keyword>
<dbReference type="VEuPathDB" id="VectorBase:AALB20_031828"/>
<feature type="compositionally biased region" description="Polar residues" evidence="7">
    <location>
        <begin position="592"/>
        <end position="601"/>
    </location>
</feature>
<dbReference type="PANTHER" id="PTHR35578">
    <property type="entry name" value="PROLINE-RICH TRANSMEMBRANE PROTEIN 4-RELATED"/>
    <property type="match status" value="1"/>
</dbReference>
<proteinExistence type="predicted"/>
<dbReference type="Pfam" id="PF25987">
    <property type="entry name" value="PRRT3"/>
    <property type="match status" value="1"/>
</dbReference>
<feature type="compositionally biased region" description="Basic residues" evidence="7">
    <location>
        <begin position="1526"/>
        <end position="1535"/>
    </location>
</feature>
<keyword evidence="4" id="KW-0732">Signal</keyword>
<feature type="domain" description="Proline-rich transmembrane protein 3/4" evidence="9">
    <location>
        <begin position="792"/>
        <end position="927"/>
    </location>
</feature>
<feature type="transmembrane region" description="Helical" evidence="8">
    <location>
        <begin position="904"/>
        <end position="928"/>
    </location>
</feature>
<feature type="region of interest" description="Disordered" evidence="7">
    <location>
        <begin position="1399"/>
        <end position="1440"/>
    </location>
</feature>
<feature type="compositionally biased region" description="Gly residues" evidence="7">
    <location>
        <begin position="483"/>
        <end position="498"/>
    </location>
</feature>
<dbReference type="VEuPathDB" id="VectorBase:AALB20_028313"/>
<keyword evidence="11" id="KW-1185">Reference proteome</keyword>
<feature type="compositionally biased region" description="Polar residues" evidence="7">
    <location>
        <begin position="107"/>
        <end position="116"/>
    </location>
</feature>
<feature type="region of interest" description="Disordered" evidence="7">
    <location>
        <begin position="1459"/>
        <end position="1684"/>
    </location>
</feature>
<feature type="compositionally biased region" description="Polar residues" evidence="7">
    <location>
        <begin position="611"/>
        <end position="622"/>
    </location>
</feature>
<reference evidence="10 11" key="1">
    <citation type="journal article" date="2017" name="G3 (Bethesda)">
        <title>The Physical Genome Mapping of Anopheles albimanus Corrected Scaffold Misassemblies and Identified Interarm Rearrangements in Genus Anopheles.</title>
        <authorList>
            <person name="Artemov G.N."/>
            <person name="Peery A.N."/>
            <person name="Jiang X."/>
            <person name="Tu Z."/>
            <person name="Stegniy V.N."/>
            <person name="Sharakhova M.V."/>
            <person name="Sharakhov I.V."/>
        </authorList>
    </citation>
    <scope>NUCLEOTIDE SEQUENCE [LARGE SCALE GENOMIC DNA]</scope>
    <source>
        <strain evidence="10 11">ALBI9_A</strain>
    </source>
</reference>
<accession>A0A182FWA5</accession>
<feature type="compositionally biased region" description="Gly residues" evidence="7">
    <location>
        <begin position="1417"/>
        <end position="1432"/>
    </location>
</feature>
<feature type="transmembrane region" description="Helical" evidence="8">
    <location>
        <begin position="871"/>
        <end position="892"/>
    </location>
</feature>
<evidence type="ECO:0000256" key="6">
    <source>
        <dbReference type="ARBA" id="ARBA00023136"/>
    </source>
</evidence>
<dbReference type="SUPFAM" id="SSF81665">
    <property type="entry name" value="Calcium ATPase, transmembrane domain M"/>
    <property type="match status" value="1"/>
</dbReference>
<dbReference type="Proteomes" id="UP000069272">
    <property type="component" value="Chromosome 3R"/>
</dbReference>
<feature type="compositionally biased region" description="Low complexity" evidence="7">
    <location>
        <begin position="1634"/>
        <end position="1666"/>
    </location>
</feature>
<keyword evidence="5 8" id="KW-1133">Transmembrane helix</keyword>
<evidence type="ECO:0000256" key="4">
    <source>
        <dbReference type="ARBA" id="ARBA00022729"/>
    </source>
</evidence>
<evidence type="ECO:0000256" key="5">
    <source>
        <dbReference type="ARBA" id="ARBA00022989"/>
    </source>
</evidence>
<organism evidence="10 11">
    <name type="scientific">Anopheles albimanus</name>
    <name type="common">New world malaria mosquito</name>
    <dbReference type="NCBI Taxonomy" id="7167"/>
    <lineage>
        <taxon>Eukaryota</taxon>
        <taxon>Metazoa</taxon>
        <taxon>Ecdysozoa</taxon>
        <taxon>Arthropoda</taxon>
        <taxon>Hexapoda</taxon>
        <taxon>Insecta</taxon>
        <taxon>Pterygota</taxon>
        <taxon>Neoptera</taxon>
        <taxon>Endopterygota</taxon>
        <taxon>Diptera</taxon>
        <taxon>Nematocera</taxon>
        <taxon>Culicoidea</taxon>
        <taxon>Culicidae</taxon>
        <taxon>Anophelinae</taxon>
        <taxon>Anopheles</taxon>
    </lineage>
</organism>
<feature type="compositionally biased region" description="Polar residues" evidence="7">
    <location>
        <begin position="439"/>
        <end position="453"/>
    </location>
</feature>
<dbReference type="EnsemblMetazoa" id="AALB010841-RA">
    <property type="protein sequence ID" value="AALB010841-PA"/>
    <property type="gene ID" value="AALB010841"/>
</dbReference>
<keyword evidence="6 8" id="KW-0472">Membrane</keyword>
<sequence>MSCCEGTRSLHKRYKIALAYKMMLLGGDADADADGGGGGVGGGGGGGEGSLMACESGAQRLRATRNDGQTMVHGAECRSRVCGRMALGQTDSSSDRDGTSRRDSNDYSPFSISDPTKSGRPRLMAGDCSSGGGTNSSSSSSISNSISNSWSDRDNTSINTVGTAYGGQRRELLLGCRMDDGGNGTTSKPKANRVRTAEPWRRIGKPGSSFASVAILALLCQTVGAVLLDTNGPGGEGKAPVQAFGDELGGSNLERSIAAVFSRVAYGSTTTTKRSIPDNVYVPSLTTVSTPLLTTFRYREKDKEPHGGGGGVGAGGLGGSSGNEKDPHYNHQQISANHRNYELDLERDHVLPTSAPNAEILKSNSNPTYPNPNRHHNHDRHRHSNSTPYPHGHNAKKGFPTNSMFSGDVPAYSPPSRAFFTPPLPRNYTNPFADKPTLRGTNSDTTIINTGTYANRRPLPPPSLMPGHERIPMRPPDLVPGAPGSGPGPVPLGGGNGGLPSSINPQKPGLSDGGGPLAPQAGGPGGSGQGSMVEAQRKKALNTPSDKSSKLDAAKGTGGGYDSNGNKLFLLDENANSSAILPNGMHFPSISRILSGSNGRPQSIPDVLLRSVTSAPRPNQPSFDIGGPGVGPGSTSLNNGKHPGYGGGLGAGGANPGGPADGSKTDGDGGPDGPGAAGNSDSGGDNGRRQFDEDEEEDEEEEEDDPFDEDDTPRKGAGGSTAHSAGTGITSTVSSMHVLSSSSSPITQKMPNLNLKSVMIKNGTGGGSGGEDGTGGGGADRNFQGEMADISTWTIAWNIHVYLSAILFTILAVYSIFKIIFYDKLTHLFSQSYFISIHLILIIICLLRIFYLCYDAYNIHFSFNLFTSELLLNLPLTFLTTTFAILILFLLLRSINHKTNRYSSILRPLTIIIGSGVHVGLCITLHLVESYETQQFYHKQQQLQLQNKQLMMTAGGVRGGGGAGHQHHGGGLPANNIQIPPRVLSLICQIIYIFICLSLGILYLYMYRLLKRILNKSQNYIHGYNNLSYAIHITIATALLFILLAALQIYGAISISSQTKVKLSPSNSLHDGGAAKQTLWASHIEIDWFQWGYQFSLRFIEIVIIALLSWVTGLKTGTSKVIQREKDMEQPNASGFALFPCTSSSSQENFETDYPAVCNTNRNLHTYTMRTGKPIYDDNFALNSLNLEQNSQQDLQLGPPGSGVGPGVIVAGNDFQRSLETNSMRSSSHNYSNNYNGGSSADHNMPDGDDFLNDTETMPDHYENPNFELKHHHHHHHHGGGGGSGSGSASVNHQYHDIMDNCYSEPINAPQYDTKSLRGGHPGSMVAPGRNYDFQNFERPNFDPAHPGAPVGGGGGGMGPVPSHSALAAAQSMSRNEFRASKNLKTLKSGQQQMQNDLGGGANTMGHHHHYNHHNQMGGGGGPGAGPGGNYGGDSFDRRIGVRKSGTLNNIGAMHFNQQQQQHGGGSGRNNNSNSSASSSSNSSNNRAALQQQQQRGVAPGQQQQQHHRGGPLSGAQTLSSSRSNDHHHHHHHPGHAYPVPQPGSFNDRLLNGGSNGGGVPGADTLERHAHQSQDNMSNNFDDPALGSGGPGGAYYHSKKRSRDSSSSSCYTSGGQAPYTPGGGAGAGGPDHQATTTTTATESSSSPTASIGGSNTSGNGTPTTGILPGKLGGGAEMVSTGGGPAPAGNGSMLVAEQGFVRFRALEEPSLGASQRNAANSKLFMNA</sequence>
<evidence type="ECO:0000256" key="8">
    <source>
        <dbReference type="SAM" id="Phobius"/>
    </source>
</evidence>
<feature type="compositionally biased region" description="Gly residues" evidence="7">
    <location>
        <begin position="307"/>
        <end position="321"/>
    </location>
</feature>
<evidence type="ECO:0000313" key="11">
    <source>
        <dbReference type="Proteomes" id="UP000069272"/>
    </source>
</evidence>
<feature type="transmembrane region" description="Helical" evidence="8">
    <location>
        <begin position="1027"/>
        <end position="1053"/>
    </location>
</feature>
<dbReference type="InterPro" id="IPR059081">
    <property type="entry name" value="PRRT3-4"/>
</dbReference>
<feature type="compositionally biased region" description="Basic residues" evidence="7">
    <location>
        <begin position="373"/>
        <end position="384"/>
    </location>
</feature>
<feature type="compositionally biased region" description="Low complexity" evidence="7">
    <location>
        <begin position="135"/>
        <end position="150"/>
    </location>
</feature>
<dbReference type="PANTHER" id="PTHR35578:SF6">
    <property type="entry name" value="PROLINE-RICH TRANSMEMBRANE PROTEIN 4"/>
    <property type="match status" value="1"/>
</dbReference>
<evidence type="ECO:0000256" key="3">
    <source>
        <dbReference type="ARBA" id="ARBA00022692"/>
    </source>
</evidence>
<feature type="compositionally biased region" description="Acidic residues" evidence="7">
    <location>
        <begin position="692"/>
        <end position="711"/>
    </location>
</feature>
<dbReference type="STRING" id="7167.A0A182FWA5"/>
<feature type="compositionally biased region" description="Low complexity" evidence="7">
    <location>
        <begin position="1469"/>
        <end position="1505"/>
    </location>
</feature>
<feature type="compositionally biased region" description="Gly residues" evidence="7">
    <location>
        <begin position="511"/>
        <end position="529"/>
    </location>
</feature>
<feature type="compositionally biased region" description="Low complexity" evidence="7">
    <location>
        <begin position="1605"/>
        <end position="1620"/>
    </location>
</feature>
<feature type="region of interest" description="Disordered" evidence="7">
    <location>
        <begin position="301"/>
        <end position="330"/>
    </location>
</feature>
<protein>
    <recommendedName>
        <fullName evidence="9">Proline-rich transmembrane protein 3/4 domain-containing protein</fullName>
    </recommendedName>
</protein>
<evidence type="ECO:0000259" key="9">
    <source>
        <dbReference type="Pfam" id="PF25987"/>
    </source>
</evidence>
<feature type="compositionally biased region" description="Gly residues" evidence="7">
    <location>
        <begin position="1670"/>
        <end position="1684"/>
    </location>
</feature>
<evidence type="ECO:0000256" key="2">
    <source>
        <dbReference type="ARBA" id="ARBA00022553"/>
    </source>
</evidence>
<dbReference type="InterPro" id="IPR023298">
    <property type="entry name" value="ATPase_P-typ_TM_dom_sf"/>
</dbReference>
<evidence type="ECO:0000313" key="10">
    <source>
        <dbReference type="EnsemblMetazoa" id="AALB010841-PA"/>
    </source>
</evidence>
<evidence type="ECO:0000256" key="7">
    <source>
        <dbReference type="SAM" id="MobiDB-lite"/>
    </source>
</evidence>
<feature type="compositionally biased region" description="Basic and acidic residues" evidence="7">
    <location>
        <begin position="93"/>
        <end position="105"/>
    </location>
</feature>
<reference evidence="10" key="2">
    <citation type="submission" date="2022-08" db="UniProtKB">
        <authorList>
            <consortium name="EnsemblMetazoa"/>
        </authorList>
    </citation>
    <scope>IDENTIFICATION</scope>
    <source>
        <strain evidence="10">STECLA/ALBI9_A</strain>
    </source>
</reference>
<evidence type="ECO:0000256" key="1">
    <source>
        <dbReference type="ARBA" id="ARBA00004141"/>
    </source>
</evidence>
<feature type="transmembrane region" description="Helical" evidence="8">
    <location>
        <begin position="833"/>
        <end position="851"/>
    </location>
</feature>
<feature type="transmembrane region" description="Helical" evidence="8">
    <location>
        <begin position="799"/>
        <end position="821"/>
    </location>
</feature>
<feature type="region of interest" description="Disordered" evidence="7">
    <location>
        <begin position="88"/>
        <end position="163"/>
    </location>
</feature>
<feature type="compositionally biased region" description="Low complexity" evidence="7">
    <location>
        <begin position="1222"/>
        <end position="1240"/>
    </location>
</feature>
<feature type="transmembrane region" description="Helical" evidence="8">
    <location>
        <begin position="983"/>
        <end position="1006"/>
    </location>
</feature>
<feature type="region of interest" description="Disordered" evidence="7">
    <location>
        <begin position="355"/>
        <end position="388"/>
    </location>
</feature>
<feature type="region of interest" description="Disordered" evidence="7">
    <location>
        <begin position="431"/>
        <end position="566"/>
    </location>
</feature>
<dbReference type="VEuPathDB" id="VectorBase:AALB010841"/>
<feature type="compositionally biased region" description="Basic residues" evidence="7">
    <location>
        <begin position="1270"/>
        <end position="1279"/>
    </location>
</feature>
<name>A0A182FWA5_ANOAL</name>
<keyword evidence="3 8" id="KW-0812">Transmembrane</keyword>
<dbReference type="InterPro" id="IPR052836">
    <property type="entry name" value="PRRT_domain-containing"/>
</dbReference>
<comment type="subcellular location">
    <subcellularLocation>
        <location evidence="1">Membrane</location>
        <topology evidence="1">Multi-pass membrane protein</topology>
    </subcellularLocation>
</comment>
<feature type="region of interest" description="Disordered" evidence="7">
    <location>
        <begin position="583"/>
        <end position="728"/>
    </location>
</feature>
<feature type="compositionally biased region" description="Gly residues" evidence="7">
    <location>
        <begin position="643"/>
        <end position="660"/>
    </location>
</feature>
<feature type="region of interest" description="Disordered" evidence="7">
    <location>
        <begin position="1222"/>
        <end position="1292"/>
    </location>
</feature>